<name>A0A1F6EIP1_9BACT</name>
<accession>A0A1F6EIP1</accession>
<gene>
    <name evidence="2" type="ORF">A3A38_01775</name>
</gene>
<organism evidence="2 3">
    <name type="scientific">Candidatus Kaiserbacteria bacterium RIFCSPLOWO2_01_FULL_53_17</name>
    <dbReference type="NCBI Taxonomy" id="1798511"/>
    <lineage>
        <taxon>Bacteria</taxon>
        <taxon>Candidatus Kaiseribacteriota</taxon>
    </lineage>
</organism>
<dbReference type="AlphaFoldDB" id="A0A1F6EIP1"/>
<comment type="caution">
    <text evidence="2">The sequence shown here is derived from an EMBL/GenBank/DDBJ whole genome shotgun (WGS) entry which is preliminary data.</text>
</comment>
<evidence type="ECO:0000313" key="3">
    <source>
        <dbReference type="Proteomes" id="UP000177306"/>
    </source>
</evidence>
<dbReference type="Proteomes" id="UP000177306">
    <property type="component" value="Unassembled WGS sequence"/>
</dbReference>
<evidence type="ECO:0000313" key="2">
    <source>
        <dbReference type="EMBL" id="OGG73202.1"/>
    </source>
</evidence>
<sequence length="95" mass="10834">MERVIRYGLCVVVFLAFYTLIKSLLTVIMIPAAYFIYSFLGGAGNDIFRESLAYGTIIVSIYFIAIIISVYISIKVSKWGSRVLFRHNVDRKSKI</sequence>
<feature type="transmembrane region" description="Helical" evidence="1">
    <location>
        <begin position="7"/>
        <end position="40"/>
    </location>
</feature>
<keyword evidence="1" id="KW-0812">Transmembrane</keyword>
<protein>
    <submittedName>
        <fullName evidence="2">Uncharacterized protein</fullName>
    </submittedName>
</protein>
<reference evidence="2 3" key="1">
    <citation type="journal article" date="2016" name="Nat. Commun.">
        <title>Thousands of microbial genomes shed light on interconnected biogeochemical processes in an aquifer system.</title>
        <authorList>
            <person name="Anantharaman K."/>
            <person name="Brown C.T."/>
            <person name="Hug L.A."/>
            <person name="Sharon I."/>
            <person name="Castelle C.J."/>
            <person name="Probst A.J."/>
            <person name="Thomas B.C."/>
            <person name="Singh A."/>
            <person name="Wilkins M.J."/>
            <person name="Karaoz U."/>
            <person name="Brodie E.L."/>
            <person name="Williams K.H."/>
            <person name="Hubbard S.S."/>
            <person name="Banfield J.F."/>
        </authorList>
    </citation>
    <scope>NUCLEOTIDE SEQUENCE [LARGE SCALE GENOMIC DNA]</scope>
</reference>
<keyword evidence="1" id="KW-0472">Membrane</keyword>
<keyword evidence="1" id="KW-1133">Transmembrane helix</keyword>
<evidence type="ECO:0000256" key="1">
    <source>
        <dbReference type="SAM" id="Phobius"/>
    </source>
</evidence>
<dbReference type="EMBL" id="MFLY01000006">
    <property type="protein sequence ID" value="OGG73202.1"/>
    <property type="molecule type" value="Genomic_DNA"/>
</dbReference>
<feature type="transmembrane region" description="Helical" evidence="1">
    <location>
        <begin position="52"/>
        <end position="74"/>
    </location>
</feature>
<proteinExistence type="predicted"/>